<organism evidence="2 3">
    <name type="scientific">Sandarakinorhabdus fusca</name>
    <dbReference type="NCBI Taxonomy" id="1439888"/>
    <lineage>
        <taxon>Bacteria</taxon>
        <taxon>Pseudomonadati</taxon>
        <taxon>Pseudomonadota</taxon>
        <taxon>Alphaproteobacteria</taxon>
        <taxon>Sphingomonadales</taxon>
        <taxon>Sphingosinicellaceae</taxon>
        <taxon>Sandarakinorhabdus</taxon>
    </lineage>
</organism>
<dbReference type="Proteomes" id="UP000481327">
    <property type="component" value="Unassembled WGS sequence"/>
</dbReference>
<evidence type="ECO:0000259" key="1">
    <source>
        <dbReference type="Pfam" id="PF00565"/>
    </source>
</evidence>
<dbReference type="EMBL" id="WIOL01000001">
    <property type="protein sequence ID" value="MQT15901.1"/>
    <property type="molecule type" value="Genomic_DNA"/>
</dbReference>
<dbReference type="InterPro" id="IPR016071">
    <property type="entry name" value="Staphylococal_nuclease_OB-fold"/>
</dbReference>
<protein>
    <submittedName>
        <fullName evidence="2">Thermonuclease family protein</fullName>
    </submittedName>
</protein>
<dbReference type="AlphaFoldDB" id="A0A7C9KGR8"/>
<evidence type="ECO:0000313" key="3">
    <source>
        <dbReference type="Proteomes" id="UP000481327"/>
    </source>
</evidence>
<feature type="domain" description="TNase-like" evidence="1">
    <location>
        <begin position="30"/>
        <end position="107"/>
    </location>
</feature>
<keyword evidence="3" id="KW-1185">Reference proteome</keyword>
<dbReference type="InterPro" id="IPR035437">
    <property type="entry name" value="SNase_OB-fold_sf"/>
</dbReference>
<proteinExistence type="predicted"/>
<dbReference type="OrthoDB" id="9805504at2"/>
<reference evidence="2 3" key="1">
    <citation type="submission" date="2019-09" db="EMBL/GenBank/DDBJ databases">
        <title>Polymorphobacter sp. isolated from a lake in China.</title>
        <authorList>
            <person name="Liu Z."/>
        </authorList>
    </citation>
    <scope>NUCLEOTIDE SEQUENCE [LARGE SCALE GENOMIC DNA]</scope>
    <source>
        <strain evidence="2 3">D40P</strain>
    </source>
</reference>
<comment type="caution">
    <text evidence="2">The sequence shown here is derived from an EMBL/GenBank/DDBJ whole genome shotgun (WGS) entry which is preliminary data.</text>
</comment>
<accession>A0A7C9KGR8</accession>
<dbReference type="SUPFAM" id="SSF50199">
    <property type="entry name" value="Staphylococcal nuclease"/>
    <property type="match status" value="1"/>
</dbReference>
<sequence>MPTALPPAIICERPWVSDGDTLSCRNLPARVRMLGIDAPELPGHCNAGRRCTPGNGAASKRVLIGLVRSGPVLVKPQGYDRYDRILARVSVNGVDLSCAMLARKAAVRRYAMIACPKVR</sequence>
<name>A0A7C9KGR8_9SPHN</name>
<dbReference type="Pfam" id="PF00565">
    <property type="entry name" value="SNase"/>
    <property type="match status" value="1"/>
</dbReference>
<dbReference type="Gene3D" id="2.40.50.90">
    <property type="match status" value="1"/>
</dbReference>
<evidence type="ECO:0000313" key="2">
    <source>
        <dbReference type="EMBL" id="MQT15901.1"/>
    </source>
</evidence>
<gene>
    <name evidence="2" type="ORF">F3168_01305</name>
</gene>